<dbReference type="FunFam" id="3.40.50.1220:FF:000002">
    <property type="entry name" value="NAD(P) transhydrogenase subunit beta"/>
    <property type="match status" value="1"/>
</dbReference>
<evidence type="ECO:0000256" key="6">
    <source>
        <dbReference type="ARBA" id="ARBA00022475"/>
    </source>
</evidence>
<dbReference type="Proteomes" id="UP000009154">
    <property type="component" value="Chromosome"/>
</dbReference>
<organism evidence="19 20">
    <name type="scientific">Gordonia polyisoprenivorans (strain DSM 44266 / VH2)</name>
    <dbReference type="NCBI Taxonomy" id="1112204"/>
    <lineage>
        <taxon>Bacteria</taxon>
        <taxon>Bacillati</taxon>
        <taxon>Actinomycetota</taxon>
        <taxon>Actinomycetes</taxon>
        <taxon>Mycobacteriales</taxon>
        <taxon>Gordoniaceae</taxon>
        <taxon>Gordonia</taxon>
    </lineage>
</organism>
<comment type="similarity">
    <text evidence="3">Belongs to the PNT beta subunit family.</text>
</comment>
<name>H6MUZ2_GORPV</name>
<keyword evidence="20" id="KW-1185">Reference proteome</keyword>
<dbReference type="GO" id="GO:0050661">
    <property type="term" value="F:NADP binding"/>
    <property type="evidence" value="ECO:0007669"/>
    <property type="project" value="InterPro"/>
</dbReference>
<proteinExistence type="inferred from homology"/>
<keyword evidence="8 17" id="KW-0812">Transmembrane</keyword>
<evidence type="ECO:0000313" key="20">
    <source>
        <dbReference type="Proteomes" id="UP000009154"/>
    </source>
</evidence>
<keyword evidence="12" id="KW-0520">NAD</keyword>
<dbReference type="AlphaFoldDB" id="H6MUZ2"/>
<dbReference type="PANTHER" id="PTHR44758">
    <property type="entry name" value="NAD(P) TRANSHYDROGENASE SUBUNIT BETA"/>
    <property type="match status" value="1"/>
</dbReference>
<evidence type="ECO:0000256" key="7">
    <source>
        <dbReference type="ARBA" id="ARBA00022519"/>
    </source>
</evidence>
<dbReference type="InterPro" id="IPR034300">
    <property type="entry name" value="PNTB-like"/>
</dbReference>
<dbReference type="KEGG" id="gpo:GPOL_c05100"/>
<dbReference type="InterPro" id="IPR029035">
    <property type="entry name" value="DHS-like_NAD/FAD-binding_dom"/>
</dbReference>
<dbReference type="EMBL" id="CP003119">
    <property type="protein sequence ID" value="AFA71579.1"/>
    <property type="molecule type" value="Genomic_DNA"/>
</dbReference>
<evidence type="ECO:0000256" key="10">
    <source>
        <dbReference type="ARBA" id="ARBA00022967"/>
    </source>
</evidence>
<evidence type="ECO:0000256" key="5">
    <source>
        <dbReference type="ARBA" id="ARBA00014581"/>
    </source>
</evidence>
<gene>
    <name evidence="19" type="primary">pntB</name>
    <name evidence="19" type="ordered locus">GPOL_c05100</name>
</gene>
<feature type="transmembrane region" description="Helical" evidence="17">
    <location>
        <begin position="204"/>
        <end position="223"/>
    </location>
</feature>
<comment type="subcellular location">
    <subcellularLocation>
        <location evidence="2">Cell inner membrane</location>
        <topology evidence="2">Multi-pass membrane protein</topology>
    </subcellularLocation>
</comment>
<evidence type="ECO:0000256" key="2">
    <source>
        <dbReference type="ARBA" id="ARBA00004429"/>
    </source>
</evidence>
<dbReference type="PANTHER" id="PTHR44758:SF1">
    <property type="entry name" value="NAD(P) TRANSHYDROGENASE SUBUNIT BETA"/>
    <property type="match status" value="1"/>
</dbReference>
<evidence type="ECO:0000313" key="19">
    <source>
        <dbReference type="EMBL" id="AFA71579.1"/>
    </source>
</evidence>
<dbReference type="Pfam" id="PF02233">
    <property type="entry name" value="PNTB"/>
    <property type="match status" value="1"/>
</dbReference>
<dbReference type="GO" id="GO:0016491">
    <property type="term" value="F:oxidoreductase activity"/>
    <property type="evidence" value="ECO:0007669"/>
    <property type="project" value="UniProtKB-KW"/>
</dbReference>
<evidence type="ECO:0000256" key="15">
    <source>
        <dbReference type="ARBA" id="ARBA00033258"/>
    </source>
</evidence>
<dbReference type="GO" id="GO:0008750">
    <property type="term" value="F:proton-translocating NAD(P)+ transhydrogenase activity"/>
    <property type="evidence" value="ECO:0007669"/>
    <property type="project" value="UniProtKB-EC"/>
</dbReference>
<keyword evidence="13 17" id="KW-0472">Membrane</keyword>
<feature type="transmembrane region" description="Helical" evidence="17">
    <location>
        <begin position="235"/>
        <end position="256"/>
    </location>
</feature>
<dbReference type="InterPro" id="IPR012136">
    <property type="entry name" value="NADH_DH_b"/>
</dbReference>
<keyword evidence="11 17" id="KW-1133">Transmembrane helix</keyword>
<evidence type="ECO:0000256" key="17">
    <source>
        <dbReference type="SAM" id="Phobius"/>
    </source>
</evidence>
<dbReference type="SUPFAM" id="SSF52467">
    <property type="entry name" value="DHS-like NAD/FAD-binding domain"/>
    <property type="match status" value="1"/>
</dbReference>
<feature type="transmembrane region" description="Helical" evidence="17">
    <location>
        <begin position="93"/>
        <end position="112"/>
    </location>
</feature>
<evidence type="ECO:0000256" key="16">
    <source>
        <dbReference type="ARBA" id="ARBA00048202"/>
    </source>
</evidence>
<comment type="catalytic activity">
    <reaction evidence="16">
        <text>NAD(+) + NADPH + H(+)(in) = NADH + NADP(+) + H(+)(out)</text>
        <dbReference type="Rhea" id="RHEA:47992"/>
        <dbReference type="ChEBI" id="CHEBI:15378"/>
        <dbReference type="ChEBI" id="CHEBI:57540"/>
        <dbReference type="ChEBI" id="CHEBI:57783"/>
        <dbReference type="ChEBI" id="CHEBI:57945"/>
        <dbReference type="ChEBI" id="CHEBI:58349"/>
        <dbReference type="EC" id="7.1.1.1"/>
    </reaction>
</comment>
<evidence type="ECO:0000259" key="18">
    <source>
        <dbReference type="Pfam" id="PF02233"/>
    </source>
</evidence>
<keyword evidence="10" id="KW-1278">Translocase</keyword>
<protein>
    <recommendedName>
        <fullName evidence="5">NAD(P) transhydrogenase subunit beta</fullName>
        <ecNumber evidence="4">7.1.1.1</ecNumber>
    </recommendedName>
    <alternativeName>
        <fullName evidence="15">Nicotinamide nucleotide transhydrogenase subunit beta</fullName>
    </alternativeName>
    <alternativeName>
        <fullName evidence="14">Pyridine nucleotide transhydrogenase subunit beta</fullName>
    </alternativeName>
</protein>
<keyword evidence="7" id="KW-0997">Cell inner membrane</keyword>
<dbReference type="Gene3D" id="3.40.50.1220">
    <property type="entry name" value="TPP-binding domain"/>
    <property type="match status" value="1"/>
</dbReference>
<sequence>MSATVVASTYVPYIPAVANFSGDSGQVSEALGYGVTALYIVAFSLFIYGLMGLTGPKTAVRGNWIAAVGMGIAIVATLLGVYNNAGDAGVPGINWILIVVGLVVGVVLGIPPALKTKMTAMPQLVALFNGVGGGTVALIAWSEYIESDGFTRLHETPDVHVIVGSLFAAIIGSISFWGSLVAFAKLQELLNKNFEKKLVKAAKAFQFANIVLAIAAIAIAVYIGVSADSTSATPWYWIVALLVVAGVMGLFVVFPIGGADMPVVISLLNAMTGLSAAAAGLALNNQAMIVAGMIVGASGSILTNLMAKAMNRSIPAIIFGAFGGGDDAGVGGGGAEGGTVKATSAADAAIQMAYANQVIVVPGYGLAVAQAQHTVKEMATLLEAKGVEVKYAIHPVAGRMPGHMNVLLAEADVPYDAMKEMDDINGEFARTDVAIVIGANDVTNPAARNDPGSPIHGMPILNVDQARSVIVLKRGMSSGYAGIENPLFYLDHTSMLFGDAKKSVDSVIEELKAL</sequence>
<dbReference type="PIRSF" id="PIRSF000204">
    <property type="entry name" value="PNTB"/>
    <property type="match status" value="1"/>
</dbReference>
<dbReference type="STRING" id="1112204.GPOL_c05100"/>
<feature type="transmembrane region" description="Helical" evidence="17">
    <location>
        <begin position="30"/>
        <end position="51"/>
    </location>
</feature>
<evidence type="ECO:0000256" key="12">
    <source>
        <dbReference type="ARBA" id="ARBA00023027"/>
    </source>
</evidence>
<comment type="function">
    <text evidence="1">The transhydrogenation between NADH and NADP is coupled to respiration and ATP hydrolysis and functions as a proton pump across the membrane.</text>
</comment>
<evidence type="ECO:0000256" key="4">
    <source>
        <dbReference type="ARBA" id="ARBA00012943"/>
    </source>
</evidence>
<feature type="transmembrane region" description="Helical" evidence="17">
    <location>
        <begin position="63"/>
        <end position="81"/>
    </location>
</feature>
<evidence type="ECO:0000256" key="14">
    <source>
        <dbReference type="ARBA" id="ARBA00030053"/>
    </source>
</evidence>
<evidence type="ECO:0000256" key="3">
    <source>
        <dbReference type="ARBA" id="ARBA00007919"/>
    </source>
</evidence>
<keyword evidence="9" id="KW-0521">NADP</keyword>
<feature type="transmembrane region" description="Helical" evidence="17">
    <location>
        <begin position="124"/>
        <end position="141"/>
    </location>
</feature>
<dbReference type="eggNOG" id="COG1282">
    <property type="taxonomic scope" value="Bacteria"/>
</dbReference>
<feature type="transmembrane region" description="Helical" evidence="17">
    <location>
        <begin position="263"/>
        <end position="283"/>
    </location>
</feature>
<dbReference type="EC" id="7.1.1.1" evidence="4"/>
<feature type="transmembrane region" description="Helical" evidence="17">
    <location>
        <begin position="161"/>
        <end position="183"/>
    </location>
</feature>
<evidence type="ECO:0000256" key="1">
    <source>
        <dbReference type="ARBA" id="ARBA00003943"/>
    </source>
</evidence>
<evidence type="ECO:0000256" key="8">
    <source>
        <dbReference type="ARBA" id="ARBA00022692"/>
    </source>
</evidence>
<dbReference type="GO" id="GO:0005886">
    <property type="term" value="C:plasma membrane"/>
    <property type="evidence" value="ECO:0007669"/>
    <property type="project" value="UniProtKB-SubCell"/>
</dbReference>
<accession>H6MUZ2</accession>
<reference evidence="19 20" key="1">
    <citation type="journal article" date="2012" name="Appl. Environ. Microbiol.">
        <title>Involvement of two latex-clearing proteins during rubber degradation and insights into the subsequent degradation pathway revealed by the genome sequence of Gordonia polyisoprenivorans strain VH2.</title>
        <authorList>
            <person name="Hiessl S."/>
            <person name="Schuldes J."/>
            <person name="Thurmer A."/>
            <person name="Halbsguth T."/>
            <person name="Broker D."/>
            <person name="Angelov A."/>
            <person name="Liebl W."/>
            <person name="Daniel R."/>
            <person name="Steinbuchel A."/>
        </authorList>
    </citation>
    <scope>NUCLEOTIDE SEQUENCE [LARGE SCALE GENOMIC DNA]</scope>
    <source>
        <strain evidence="20">DSM 44266 / VH2</strain>
    </source>
</reference>
<feature type="domain" description="NADP transhydrogenase beta-like" evidence="18">
    <location>
        <begin position="36"/>
        <end position="509"/>
    </location>
</feature>
<evidence type="ECO:0000256" key="11">
    <source>
        <dbReference type="ARBA" id="ARBA00022989"/>
    </source>
</evidence>
<keyword evidence="6" id="KW-1003">Cell membrane</keyword>
<evidence type="ECO:0000256" key="9">
    <source>
        <dbReference type="ARBA" id="ARBA00022857"/>
    </source>
</evidence>
<dbReference type="HOGENOM" id="CLU_007866_4_0_11"/>
<evidence type="ECO:0000256" key="13">
    <source>
        <dbReference type="ARBA" id="ARBA00023136"/>
    </source>
</evidence>
<feature type="transmembrane region" description="Helical" evidence="17">
    <location>
        <begin position="289"/>
        <end position="307"/>
    </location>
</feature>
<keyword evidence="19" id="KW-0560">Oxidoreductase</keyword>